<name>A0A8X6PXP9_NEPPI</name>
<organism evidence="1 2">
    <name type="scientific">Nephila pilipes</name>
    <name type="common">Giant wood spider</name>
    <name type="synonym">Nephila maculata</name>
    <dbReference type="NCBI Taxonomy" id="299642"/>
    <lineage>
        <taxon>Eukaryota</taxon>
        <taxon>Metazoa</taxon>
        <taxon>Ecdysozoa</taxon>
        <taxon>Arthropoda</taxon>
        <taxon>Chelicerata</taxon>
        <taxon>Arachnida</taxon>
        <taxon>Araneae</taxon>
        <taxon>Araneomorphae</taxon>
        <taxon>Entelegynae</taxon>
        <taxon>Araneoidea</taxon>
        <taxon>Nephilidae</taxon>
        <taxon>Nephila</taxon>
    </lineage>
</organism>
<proteinExistence type="predicted"/>
<dbReference type="Proteomes" id="UP000887013">
    <property type="component" value="Unassembled WGS sequence"/>
</dbReference>
<comment type="caution">
    <text evidence="1">The sequence shown here is derived from an EMBL/GenBank/DDBJ whole genome shotgun (WGS) entry which is preliminary data.</text>
</comment>
<reference evidence="1" key="1">
    <citation type="submission" date="2020-08" db="EMBL/GenBank/DDBJ databases">
        <title>Multicomponent nature underlies the extraordinary mechanical properties of spider dragline silk.</title>
        <authorList>
            <person name="Kono N."/>
            <person name="Nakamura H."/>
            <person name="Mori M."/>
            <person name="Yoshida Y."/>
            <person name="Ohtoshi R."/>
            <person name="Malay A.D."/>
            <person name="Moran D.A.P."/>
            <person name="Tomita M."/>
            <person name="Numata K."/>
            <person name="Arakawa K."/>
        </authorList>
    </citation>
    <scope>NUCLEOTIDE SEQUENCE</scope>
</reference>
<sequence>MSDEIKHSIKVSDRSATALSIISCGIAGICLRMTTIGCINTTKISFIRSNEAGRLADPCYRIPFRKILTSDGVKSFRIRIMLQLEQMLFQEISVRYCIVWAISEDIKGRHLLGQEAKENCIFKFLYNFVQCKTCHGSFAIQHTMHPVIRL</sequence>
<accession>A0A8X6PXP9</accession>
<dbReference type="AlphaFoldDB" id="A0A8X6PXP9"/>
<protein>
    <submittedName>
        <fullName evidence="1">Uncharacterized protein</fullName>
    </submittedName>
</protein>
<gene>
    <name evidence="1" type="ORF">NPIL_634151</name>
</gene>
<dbReference type="EMBL" id="BMAW01121716">
    <property type="protein sequence ID" value="GFT95342.1"/>
    <property type="molecule type" value="Genomic_DNA"/>
</dbReference>
<evidence type="ECO:0000313" key="2">
    <source>
        <dbReference type="Proteomes" id="UP000887013"/>
    </source>
</evidence>
<evidence type="ECO:0000313" key="1">
    <source>
        <dbReference type="EMBL" id="GFT95342.1"/>
    </source>
</evidence>
<keyword evidence="2" id="KW-1185">Reference proteome</keyword>